<dbReference type="InterPro" id="IPR038294">
    <property type="entry name" value="SLBP_RNA_bind_sf"/>
</dbReference>
<dbReference type="EMBL" id="BAAFJT010000004">
    <property type="protein sequence ID" value="GAB0188030.1"/>
    <property type="molecule type" value="Genomic_DNA"/>
</dbReference>
<sequence length="580" mass="64859">MSFRQRSPHGGAKSSPQPPPRWSQGRKRGADGKRRKQSESDSSLFEENKYKSSGSRLDSFTTPEGPGPLSRCSDWGTRVEEDEMRTSVNKEIARYRRKLLINEFSRERKSSSGSSDSKESTVTVELETDEVVLMRRQKQINYGKNTIAYDRYIKEVPRCHRIPGVHPRTPNKFKKYSRRSWDQQIKLWKVALHSWDPPTEDGCDLQEITPVDLGEMETESVGSSSTESQTSCQDNDGTCSGTPTKVRHVDYEAEGEFDLEVCLSEPLKDFDTLVKQVGSGEYSEDCLEASKWTVKALPYELKLYIVVGALDVKSKQGISSNYKEYVEGPEGGSGEPQACQSDLSAGESYGADHLECHHMAHTGQPGDQAHGFMKGRFYLTNLISFYGKVTCLVDEGKAVDIVYLDFSKAFDTISHGILLEKLAAHGLDGHTLCRVTNCLDGQAQRVVVNGVISSWQLVTSGVPQGSVLGPVLFNIFINDLDKGIECTLSQFADDTKLGRSVELLEGCSEVGVGLFSQVTNDRTRGNGLKLCQGRFRLDMRKNFFTKRFVNHWHRLPREVVESPSLEVFKRCVDAGLRDMV</sequence>
<keyword evidence="2" id="KW-0694">RNA-binding</keyword>
<dbReference type="InterPro" id="IPR043502">
    <property type="entry name" value="DNA/RNA_pol_sf"/>
</dbReference>
<dbReference type="InterPro" id="IPR000477">
    <property type="entry name" value="RT_dom"/>
</dbReference>
<dbReference type="PANTHER" id="PTHR17408:SF7">
    <property type="entry name" value="HISTONE RNA HAIRPIN-BINDING PROTEIN"/>
    <property type="match status" value="1"/>
</dbReference>
<feature type="region of interest" description="Disordered" evidence="3">
    <location>
        <begin position="1"/>
        <end position="85"/>
    </location>
</feature>
<evidence type="ECO:0000313" key="5">
    <source>
        <dbReference type="EMBL" id="GAB0188030.1"/>
    </source>
</evidence>
<reference evidence="5 6" key="1">
    <citation type="submission" date="2024-06" db="EMBL/GenBank/DDBJ databases">
        <title>The draft genome of Grus japonensis, version 3.</title>
        <authorList>
            <person name="Nabeshima K."/>
            <person name="Suzuki S."/>
            <person name="Onuma M."/>
        </authorList>
    </citation>
    <scope>NUCLEOTIDE SEQUENCE [LARGE SCALE GENOMIC DNA]</scope>
    <source>
        <strain evidence="5 6">451A</strain>
    </source>
</reference>
<dbReference type="Gene3D" id="1.10.8.1120">
    <property type="entry name" value="Histone RNA hairpin-binding protein RNA-binding domain"/>
    <property type="match status" value="1"/>
</dbReference>
<proteinExistence type="inferred from homology"/>
<feature type="compositionally biased region" description="Low complexity" evidence="3">
    <location>
        <begin position="219"/>
        <end position="231"/>
    </location>
</feature>
<dbReference type="Proteomes" id="UP001623348">
    <property type="component" value="Unassembled WGS sequence"/>
</dbReference>
<evidence type="ECO:0000256" key="3">
    <source>
        <dbReference type="SAM" id="MobiDB-lite"/>
    </source>
</evidence>
<feature type="compositionally biased region" description="Polar residues" evidence="3">
    <location>
        <begin position="40"/>
        <end position="62"/>
    </location>
</feature>
<dbReference type="GO" id="GO:0005634">
    <property type="term" value="C:nucleus"/>
    <property type="evidence" value="ECO:0007669"/>
    <property type="project" value="UniProtKB-ARBA"/>
</dbReference>
<dbReference type="AlphaFoldDB" id="A0ABC9WRS2"/>
<feature type="domain" description="Reverse transcriptase" evidence="4">
    <location>
        <begin position="230"/>
        <end position="548"/>
    </location>
</feature>
<evidence type="ECO:0000313" key="6">
    <source>
        <dbReference type="Proteomes" id="UP001623348"/>
    </source>
</evidence>
<organism evidence="5 6">
    <name type="scientific">Grus japonensis</name>
    <name type="common">Japanese crane</name>
    <name type="synonym">Red-crowned crane</name>
    <dbReference type="NCBI Taxonomy" id="30415"/>
    <lineage>
        <taxon>Eukaryota</taxon>
        <taxon>Metazoa</taxon>
        <taxon>Chordata</taxon>
        <taxon>Craniata</taxon>
        <taxon>Vertebrata</taxon>
        <taxon>Euteleostomi</taxon>
        <taxon>Archelosauria</taxon>
        <taxon>Archosauria</taxon>
        <taxon>Dinosauria</taxon>
        <taxon>Saurischia</taxon>
        <taxon>Theropoda</taxon>
        <taxon>Coelurosauria</taxon>
        <taxon>Aves</taxon>
        <taxon>Neognathae</taxon>
        <taxon>Neoaves</taxon>
        <taxon>Gruiformes</taxon>
        <taxon>Gruidae</taxon>
        <taxon>Grus</taxon>
    </lineage>
</organism>
<dbReference type="PANTHER" id="PTHR17408">
    <property type="entry name" value="HISTONE RNA HAIRPIN-BINDING PROTEIN"/>
    <property type="match status" value="1"/>
</dbReference>
<comment type="similarity">
    <text evidence="1">Belongs to the SLBP family.</text>
</comment>
<dbReference type="FunFam" id="1.10.8.1120:FF:000001">
    <property type="entry name" value="Histone RNA hairpin-binding protein-like"/>
    <property type="match status" value="1"/>
</dbReference>
<dbReference type="Pfam" id="PF00078">
    <property type="entry name" value="RVT_1"/>
    <property type="match status" value="1"/>
</dbReference>
<feature type="compositionally biased region" description="Polar residues" evidence="3">
    <location>
        <begin position="232"/>
        <end position="241"/>
    </location>
</feature>
<dbReference type="PROSITE" id="PS50878">
    <property type="entry name" value="RT_POL"/>
    <property type="match status" value="1"/>
</dbReference>
<evidence type="ECO:0000256" key="2">
    <source>
        <dbReference type="ARBA" id="ARBA00022884"/>
    </source>
</evidence>
<evidence type="ECO:0000259" key="4">
    <source>
        <dbReference type="PROSITE" id="PS50878"/>
    </source>
</evidence>
<evidence type="ECO:0000256" key="1">
    <source>
        <dbReference type="ARBA" id="ARBA00006151"/>
    </source>
</evidence>
<keyword evidence="6" id="KW-1185">Reference proteome</keyword>
<dbReference type="InterPro" id="IPR026502">
    <property type="entry name" value="SLBP1/SLBP2"/>
</dbReference>
<gene>
    <name evidence="5" type="ORF">GRJ2_001268300</name>
</gene>
<protein>
    <submittedName>
        <fullName evidence="5">Histone RNA hairpin-binding protein</fullName>
    </submittedName>
</protein>
<dbReference type="InterPro" id="IPR029344">
    <property type="entry name" value="SLBP_RNA_bind"/>
</dbReference>
<dbReference type="SUPFAM" id="SSF56672">
    <property type="entry name" value="DNA/RNA polymerases"/>
    <property type="match status" value="1"/>
</dbReference>
<comment type="caution">
    <text evidence="5">The sequence shown here is derived from an EMBL/GenBank/DDBJ whole genome shotgun (WGS) entry which is preliminary data.</text>
</comment>
<name>A0ABC9WRS2_GRUJA</name>
<feature type="region of interest" description="Disordered" evidence="3">
    <location>
        <begin position="215"/>
        <end position="241"/>
    </location>
</feature>
<dbReference type="GO" id="GO:0003729">
    <property type="term" value="F:mRNA binding"/>
    <property type="evidence" value="ECO:0007669"/>
    <property type="project" value="UniProtKB-ARBA"/>
</dbReference>
<dbReference type="Pfam" id="PF15247">
    <property type="entry name" value="SLBP_RNA_bind"/>
    <property type="match status" value="1"/>
</dbReference>
<accession>A0ABC9WRS2</accession>